<feature type="region of interest" description="Disordered" evidence="1">
    <location>
        <begin position="76"/>
        <end position="97"/>
    </location>
</feature>
<feature type="compositionally biased region" description="Low complexity" evidence="1">
    <location>
        <begin position="81"/>
        <end position="90"/>
    </location>
</feature>
<reference evidence="2" key="1">
    <citation type="journal article" date="2023" name="Mol. Phylogenet. Evol.">
        <title>Genome-scale phylogeny and comparative genomics of the fungal order Sordariales.</title>
        <authorList>
            <person name="Hensen N."/>
            <person name="Bonometti L."/>
            <person name="Westerberg I."/>
            <person name="Brannstrom I.O."/>
            <person name="Guillou S."/>
            <person name="Cros-Aarteil S."/>
            <person name="Calhoun S."/>
            <person name="Haridas S."/>
            <person name="Kuo A."/>
            <person name="Mondo S."/>
            <person name="Pangilinan J."/>
            <person name="Riley R."/>
            <person name="LaButti K."/>
            <person name="Andreopoulos B."/>
            <person name="Lipzen A."/>
            <person name="Chen C."/>
            <person name="Yan M."/>
            <person name="Daum C."/>
            <person name="Ng V."/>
            <person name="Clum A."/>
            <person name="Steindorff A."/>
            <person name="Ohm R.A."/>
            <person name="Martin F."/>
            <person name="Silar P."/>
            <person name="Natvig D.O."/>
            <person name="Lalanne C."/>
            <person name="Gautier V."/>
            <person name="Ament-Velasquez S.L."/>
            <person name="Kruys A."/>
            <person name="Hutchinson M.I."/>
            <person name="Powell A.J."/>
            <person name="Barry K."/>
            <person name="Miller A.N."/>
            <person name="Grigoriev I.V."/>
            <person name="Debuchy R."/>
            <person name="Gladieux P."/>
            <person name="Hiltunen Thoren M."/>
            <person name="Johannesson H."/>
        </authorList>
    </citation>
    <scope>NUCLEOTIDE SEQUENCE</scope>
    <source>
        <strain evidence="2">CBS 168.71</strain>
    </source>
</reference>
<feature type="region of interest" description="Disordered" evidence="1">
    <location>
        <begin position="315"/>
        <end position="350"/>
    </location>
</feature>
<proteinExistence type="predicted"/>
<dbReference type="AlphaFoldDB" id="A0AAE0LUH6"/>
<evidence type="ECO:0000256" key="1">
    <source>
        <dbReference type="SAM" id="MobiDB-lite"/>
    </source>
</evidence>
<organism evidence="2 3">
    <name type="scientific">Chaetomium fimeti</name>
    <dbReference type="NCBI Taxonomy" id="1854472"/>
    <lineage>
        <taxon>Eukaryota</taxon>
        <taxon>Fungi</taxon>
        <taxon>Dikarya</taxon>
        <taxon>Ascomycota</taxon>
        <taxon>Pezizomycotina</taxon>
        <taxon>Sordariomycetes</taxon>
        <taxon>Sordariomycetidae</taxon>
        <taxon>Sordariales</taxon>
        <taxon>Chaetomiaceae</taxon>
        <taxon>Chaetomium</taxon>
    </lineage>
</organism>
<reference evidence="2" key="2">
    <citation type="submission" date="2023-06" db="EMBL/GenBank/DDBJ databases">
        <authorList>
            <consortium name="Lawrence Berkeley National Laboratory"/>
            <person name="Haridas S."/>
            <person name="Hensen N."/>
            <person name="Bonometti L."/>
            <person name="Westerberg I."/>
            <person name="Brannstrom I.O."/>
            <person name="Guillou S."/>
            <person name="Cros-Aarteil S."/>
            <person name="Calhoun S."/>
            <person name="Kuo A."/>
            <person name="Mondo S."/>
            <person name="Pangilinan J."/>
            <person name="Riley R."/>
            <person name="Labutti K."/>
            <person name="Andreopoulos B."/>
            <person name="Lipzen A."/>
            <person name="Chen C."/>
            <person name="Yanf M."/>
            <person name="Daum C."/>
            <person name="Ng V."/>
            <person name="Clum A."/>
            <person name="Steindorff A."/>
            <person name="Ohm R."/>
            <person name="Martin F."/>
            <person name="Silar P."/>
            <person name="Natvig D."/>
            <person name="Lalanne C."/>
            <person name="Gautier V."/>
            <person name="Ament-Velasquez S.L."/>
            <person name="Kruys A."/>
            <person name="Hutchinson M.I."/>
            <person name="Powell A.J."/>
            <person name="Barry K."/>
            <person name="Miller A.N."/>
            <person name="Grigoriev I.V."/>
            <person name="Debuchy R."/>
            <person name="Gladieux P."/>
            <person name="Thoren M.H."/>
            <person name="Johannesson H."/>
        </authorList>
    </citation>
    <scope>NUCLEOTIDE SEQUENCE</scope>
    <source>
        <strain evidence="2">CBS 168.71</strain>
    </source>
</reference>
<evidence type="ECO:0000313" key="3">
    <source>
        <dbReference type="Proteomes" id="UP001278766"/>
    </source>
</evidence>
<dbReference type="EMBL" id="JAUEPN010000003">
    <property type="protein sequence ID" value="KAK3297815.1"/>
    <property type="molecule type" value="Genomic_DNA"/>
</dbReference>
<sequence length="502" mass="55192">MPNPNPAPPPPPRPITKRRTEKEPEQKEEENTNPIISLDPTNPLDPKPLISDILRTRYCVPGSVFLVESVEASIPVSVPDSTSGSGPGLRSGRRSRRGKGERAVRLLLGDGELCVQAFVRGEIHCFVDGGGVYEGCYVRLDRFWLGEVEGGVVYLVVGDMVTVGWNEEYLGVLRREREEVERERRLELGDREGDAGQAEGGVVAGDDVREDVAGEAEEYEDDELIDQLMAVEEVGGTTGAATEETAITNPDGAPGVDPTKPTSEDPNELDYISDSDSAFETLTVSAERASQRRIVTTTSDPRQELQASIIKQNQEDHLRPQSHQHTQAQPHLQPQPPQPPQQQLQLQPQPITKQRPWLPTSATQFVKLTPLSQIPHLPYRQNWMVNVLAVTTSLSAVEPSHIGPSFVQRTARLADMSTPKRVLLTVYLDPEGFTPREGAVVLLLGVKNHLFEGGALRKYVSDGLAGGESWWVGEPGGLGWCRAGVERLRSWWAEKVREEGGG</sequence>
<dbReference type="Proteomes" id="UP001278766">
    <property type="component" value="Unassembled WGS sequence"/>
</dbReference>
<feature type="region of interest" description="Disordered" evidence="1">
    <location>
        <begin position="240"/>
        <end position="272"/>
    </location>
</feature>
<feature type="compositionally biased region" description="Low complexity" evidence="1">
    <location>
        <begin position="341"/>
        <end position="350"/>
    </location>
</feature>
<dbReference type="GeneID" id="87844966"/>
<feature type="compositionally biased region" description="Pro residues" evidence="1">
    <location>
        <begin position="1"/>
        <end position="14"/>
    </location>
</feature>
<feature type="region of interest" description="Disordered" evidence="1">
    <location>
        <begin position="1"/>
        <end position="43"/>
    </location>
</feature>
<name>A0AAE0LUH6_9PEZI</name>
<keyword evidence="3" id="KW-1185">Reference proteome</keyword>
<comment type="caution">
    <text evidence="2">The sequence shown here is derived from an EMBL/GenBank/DDBJ whole genome shotgun (WGS) entry which is preliminary data.</text>
</comment>
<dbReference type="RefSeq" id="XP_062661329.1">
    <property type="nucleotide sequence ID" value="XM_062808018.1"/>
</dbReference>
<evidence type="ECO:0000313" key="2">
    <source>
        <dbReference type="EMBL" id="KAK3297815.1"/>
    </source>
</evidence>
<feature type="compositionally biased region" description="Low complexity" evidence="1">
    <location>
        <begin position="323"/>
        <end position="332"/>
    </location>
</feature>
<accession>A0AAE0LUH6</accession>
<gene>
    <name evidence="2" type="ORF">B0H64DRAFT_473870</name>
</gene>
<protein>
    <submittedName>
        <fullName evidence="2">Uncharacterized protein</fullName>
    </submittedName>
</protein>